<keyword evidence="3" id="KW-1185">Reference proteome</keyword>
<evidence type="ECO:0000313" key="2">
    <source>
        <dbReference type="EMBL" id="MBM9509992.1"/>
    </source>
</evidence>
<sequence>MPATKPTSGPDSAPATTGDDTPKTNPAAATAPKPDAVAVDEVPPGRLAAGTYEYVWPIPTQYLDVPLTARPVDPGQPAVPADGDKPETPAIPPTPATVFDWPFGAPNDGRWQPTRKKPNQVADNDAAPLVSEE</sequence>
<feature type="region of interest" description="Disordered" evidence="1">
    <location>
        <begin position="1"/>
        <end position="42"/>
    </location>
</feature>
<evidence type="ECO:0000256" key="1">
    <source>
        <dbReference type="SAM" id="MobiDB-lite"/>
    </source>
</evidence>
<dbReference type="EMBL" id="JADKYB010000030">
    <property type="protein sequence ID" value="MBM9509992.1"/>
    <property type="molecule type" value="Genomic_DNA"/>
</dbReference>
<organism evidence="2 3">
    <name type="scientific">Actinacidiphila acididurans</name>
    <dbReference type="NCBI Taxonomy" id="2784346"/>
    <lineage>
        <taxon>Bacteria</taxon>
        <taxon>Bacillati</taxon>
        <taxon>Actinomycetota</taxon>
        <taxon>Actinomycetes</taxon>
        <taxon>Kitasatosporales</taxon>
        <taxon>Streptomycetaceae</taxon>
        <taxon>Actinacidiphila</taxon>
    </lineage>
</organism>
<evidence type="ECO:0000313" key="3">
    <source>
        <dbReference type="Proteomes" id="UP000749040"/>
    </source>
</evidence>
<proteinExistence type="predicted"/>
<dbReference type="RefSeq" id="WP_205363586.1">
    <property type="nucleotide sequence ID" value="NZ_JADKYB010000030.1"/>
</dbReference>
<reference evidence="2 3" key="1">
    <citation type="submission" date="2021-01" db="EMBL/GenBank/DDBJ databases">
        <title>Streptomyces acididurans sp. nov., isolated from a peat swamp forest soil.</title>
        <authorList>
            <person name="Chantavorakit T."/>
            <person name="Duangmal K."/>
        </authorList>
    </citation>
    <scope>NUCLEOTIDE SEQUENCE [LARGE SCALE GENOMIC DNA]</scope>
    <source>
        <strain evidence="2 3">KK5PA1</strain>
    </source>
</reference>
<gene>
    <name evidence="2" type="ORF">ITX44_36640</name>
</gene>
<feature type="region of interest" description="Disordered" evidence="1">
    <location>
        <begin position="67"/>
        <end position="133"/>
    </location>
</feature>
<comment type="caution">
    <text evidence="2">The sequence shown here is derived from an EMBL/GenBank/DDBJ whole genome shotgun (WGS) entry which is preliminary data.</text>
</comment>
<accession>A0ABS2U4R9</accession>
<dbReference type="Proteomes" id="UP000749040">
    <property type="component" value="Unassembled WGS sequence"/>
</dbReference>
<name>A0ABS2U4R9_9ACTN</name>
<feature type="compositionally biased region" description="Low complexity" evidence="1">
    <location>
        <begin position="23"/>
        <end position="40"/>
    </location>
</feature>
<protein>
    <submittedName>
        <fullName evidence="2">Uncharacterized protein</fullName>
    </submittedName>
</protein>
<feature type="compositionally biased region" description="Polar residues" evidence="1">
    <location>
        <begin position="1"/>
        <end position="10"/>
    </location>
</feature>